<organism evidence="2 3">
    <name type="scientific">Piloderma croceum (strain F 1598)</name>
    <dbReference type="NCBI Taxonomy" id="765440"/>
    <lineage>
        <taxon>Eukaryota</taxon>
        <taxon>Fungi</taxon>
        <taxon>Dikarya</taxon>
        <taxon>Basidiomycota</taxon>
        <taxon>Agaricomycotina</taxon>
        <taxon>Agaricomycetes</taxon>
        <taxon>Agaricomycetidae</taxon>
        <taxon>Atheliales</taxon>
        <taxon>Atheliaceae</taxon>
        <taxon>Piloderma</taxon>
    </lineage>
</organism>
<evidence type="ECO:0000256" key="1">
    <source>
        <dbReference type="SAM" id="MobiDB-lite"/>
    </source>
</evidence>
<dbReference type="EMBL" id="KN833003">
    <property type="protein sequence ID" value="KIM80671.1"/>
    <property type="molecule type" value="Genomic_DNA"/>
</dbReference>
<feature type="compositionally biased region" description="Polar residues" evidence="1">
    <location>
        <begin position="32"/>
        <end position="53"/>
    </location>
</feature>
<accession>A0A0C3FN36</accession>
<feature type="region of interest" description="Disordered" evidence="1">
    <location>
        <begin position="32"/>
        <end position="54"/>
    </location>
</feature>
<dbReference type="HOGENOM" id="CLU_1993485_0_0_1"/>
<dbReference type="Proteomes" id="UP000054166">
    <property type="component" value="Unassembled WGS sequence"/>
</dbReference>
<dbReference type="AlphaFoldDB" id="A0A0C3FN36"/>
<dbReference type="InParanoid" id="A0A0C3FN36"/>
<reference evidence="3" key="2">
    <citation type="submission" date="2015-01" db="EMBL/GenBank/DDBJ databases">
        <title>Evolutionary Origins and Diversification of the Mycorrhizal Mutualists.</title>
        <authorList>
            <consortium name="DOE Joint Genome Institute"/>
            <consortium name="Mycorrhizal Genomics Consortium"/>
            <person name="Kohler A."/>
            <person name="Kuo A."/>
            <person name="Nagy L.G."/>
            <person name="Floudas D."/>
            <person name="Copeland A."/>
            <person name="Barry K.W."/>
            <person name="Cichocki N."/>
            <person name="Veneault-Fourrey C."/>
            <person name="LaButti K."/>
            <person name="Lindquist E.A."/>
            <person name="Lipzen A."/>
            <person name="Lundell T."/>
            <person name="Morin E."/>
            <person name="Murat C."/>
            <person name="Riley R."/>
            <person name="Ohm R."/>
            <person name="Sun H."/>
            <person name="Tunlid A."/>
            <person name="Henrissat B."/>
            <person name="Grigoriev I.V."/>
            <person name="Hibbett D.S."/>
            <person name="Martin F."/>
        </authorList>
    </citation>
    <scope>NUCLEOTIDE SEQUENCE [LARGE SCALE GENOMIC DNA]</scope>
    <source>
        <strain evidence="3">F 1598</strain>
    </source>
</reference>
<reference evidence="2 3" key="1">
    <citation type="submission" date="2014-04" db="EMBL/GenBank/DDBJ databases">
        <authorList>
            <consortium name="DOE Joint Genome Institute"/>
            <person name="Kuo A."/>
            <person name="Tarkka M."/>
            <person name="Buscot F."/>
            <person name="Kohler A."/>
            <person name="Nagy L.G."/>
            <person name="Floudas D."/>
            <person name="Copeland A."/>
            <person name="Barry K.W."/>
            <person name="Cichocki N."/>
            <person name="Veneault-Fourrey C."/>
            <person name="LaButti K."/>
            <person name="Lindquist E.A."/>
            <person name="Lipzen A."/>
            <person name="Lundell T."/>
            <person name="Morin E."/>
            <person name="Murat C."/>
            <person name="Sun H."/>
            <person name="Tunlid A."/>
            <person name="Henrissat B."/>
            <person name="Grigoriev I.V."/>
            <person name="Hibbett D.S."/>
            <person name="Martin F."/>
            <person name="Nordberg H.P."/>
            <person name="Cantor M.N."/>
            <person name="Hua S.X."/>
        </authorList>
    </citation>
    <scope>NUCLEOTIDE SEQUENCE [LARGE SCALE GENOMIC DNA]</scope>
    <source>
        <strain evidence="2 3">F 1598</strain>
    </source>
</reference>
<evidence type="ECO:0000313" key="2">
    <source>
        <dbReference type="EMBL" id="KIM80671.1"/>
    </source>
</evidence>
<evidence type="ECO:0000313" key="3">
    <source>
        <dbReference type="Proteomes" id="UP000054166"/>
    </source>
</evidence>
<keyword evidence="3" id="KW-1185">Reference proteome</keyword>
<protein>
    <submittedName>
        <fullName evidence="2">Uncharacterized protein</fullName>
    </submittedName>
</protein>
<gene>
    <name evidence="2" type="ORF">PILCRDRAFT_9479</name>
</gene>
<sequence length="125" mass="13809">MSMALKPYLWEPNDRTQETSDGVINVRCTWNNSDRSQEHSQPAQIKASKSLQPRQVGKAVARRIGYLTTDFDFLDAGQLGQFFGPWTSVINSRDLTDIAVIDILDRLINESGVNILLGGDKAAGS</sequence>
<name>A0A0C3FN36_PILCF</name>
<proteinExistence type="predicted"/>